<dbReference type="EMBL" id="AYZH01000028">
    <property type="protein sequence ID" value="KRN01277.1"/>
    <property type="molecule type" value="Genomic_DNA"/>
</dbReference>
<reference evidence="2 3" key="1">
    <citation type="journal article" date="2015" name="Genome Announc.">
        <title>Expanding the biotechnology potential of lactobacilli through comparative genomics of 213 strains and associated genera.</title>
        <authorList>
            <person name="Sun Z."/>
            <person name="Harris H.M."/>
            <person name="McCann A."/>
            <person name="Guo C."/>
            <person name="Argimon S."/>
            <person name="Zhang W."/>
            <person name="Yang X."/>
            <person name="Jeffery I.B."/>
            <person name="Cooney J.C."/>
            <person name="Kagawa T.F."/>
            <person name="Liu W."/>
            <person name="Song Y."/>
            <person name="Salvetti E."/>
            <person name="Wrobel A."/>
            <person name="Rasinkangas P."/>
            <person name="Parkhill J."/>
            <person name="Rea M.C."/>
            <person name="O'Sullivan O."/>
            <person name="Ritari J."/>
            <person name="Douillard F.P."/>
            <person name="Paul Ross R."/>
            <person name="Yang R."/>
            <person name="Briner A.E."/>
            <person name="Felis G.E."/>
            <person name="de Vos W.M."/>
            <person name="Barrangou R."/>
            <person name="Klaenhammer T.R."/>
            <person name="Caufield P.W."/>
            <person name="Cui Y."/>
            <person name="Zhang H."/>
            <person name="O'Toole P.W."/>
        </authorList>
    </citation>
    <scope>NUCLEOTIDE SEQUENCE [LARGE SCALE GENOMIC DNA]</scope>
    <source>
        <strain evidence="2 3">DSM 21775</strain>
    </source>
</reference>
<feature type="domain" description="DUF6883" evidence="1">
    <location>
        <begin position="288"/>
        <end position="395"/>
    </location>
</feature>
<accession>A0A0R2DN39</accession>
<keyword evidence="3" id="KW-1185">Reference proteome</keyword>
<evidence type="ECO:0000259" key="1">
    <source>
        <dbReference type="Pfam" id="PF21814"/>
    </source>
</evidence>
<protein>
    <submittedName>
        <fullName evidence="2">Phage Mu protein F like protein</fullName>
    </submittedName>
</protein>
<organism evidence="2 3">
    <name type="scientific">Levilactobacillus senmaizukei DSM 21775 = NBRC 103853</name>
    <dbReference type="NCBI Taxonomy" id="1423803"/>
    <lineage>
        <taxon>Bacteria</taxon>
        <taxon>Bacillati</taxon>
        <taxon>Bacillota</taxon>
        <taxon>Bacilli</taxon>
        <taxon>Lactobacillales</taxon>
        <taxon>Lactobacillaceae</taxon>
        <taxon>Levilactobacillus</taxon>
    </lineage>
</organism>
<name>A0A0R2DN39_9LACO</name>
<sequence length="401" mass="45547">MDKQSDQYYSELLSYVRDHLLAFYQKYADENDLTLSQTMTRVSRWDLEQWKQALDSLGDTSDWPEEAQDRLKIQTYIAGIDRQQLIGSILSLGVIGLTVKNQRTIEKRIESDGRDEVKRLKKALKLAPKQVGESTSVITQASTRKQWSANLWVDSDKLAGDVQYLVNQSLKHGLSLDDLPNLLDKHANPSQFKPNQSIADRAEQMSYETKRLIRSESARMKQQVDVTSYKMQGVKWVDWVTEPGACSKCQEIADFGPYRIDDVPEIPDSSHPNCRCSVIPQGQSKELLPDAVNAVVPVEKFSRYALDPTSKNGADKARVFKSALGYEKKDSQQLVNQIKQKVLSSRAISKGKGYNGGERYEVNLIIKGPNRQEHLVLTGWIAENGHSRLVTAYVNNRKRKW</sequence>
<dbReference type="STRING" id="1423803.FD13_GL001189"/>
<evidence type="ECO:0000313" key="2">
    <source>
        <dbReference type="EMBL" id="KRN01277.1"/>
    </source>
</evidence>
<dbReference type="InterPro" id="IPR049250">
    <property type="entry name" value="DUF6883"/>
</dbReference>
<gene>
    <name evidence="2" type="ORF">FD13_GL001189</name>
</gene>
<dbReference type="PATRIC" id="fig|1423803.3.peg.1214"/>
<dbReference type="Proteomes" id="UP000051589">
    <property type="component" value="Unassembled WGS sequence"/>
</dbReference>
<comment type="caution">
    <text evidence="2">The sequence shown here is derived from an EMBL/GenBank/DDBJ whole genome shotgun (WGS) entry which is preliminary data.</text>
</comment>
<dbReference type="Pfam" id="PF21814">
    <property type="entry name" value="DUF6883"/>
    <property type="match status" value="1"/>
</dbReference>
<dbReference type="AlphaFoldDB" id="A0A0R2DN39"/>
<proteinExistence type="predicted"/>
<evidence type="ECO:0000313" key="3">
    <source>
        <dbReference type="Proteomes" id="UP000051589"/>
    </source>
</evidence>